<dbReference type="PANTHER" id="PTHR47642:SF5">
    <property type="entry name" value="ATP-DEPENDENT DNA HELICASE"/>
    <property type="match status" value="1"/>
</dbReference>
<name>K2Q7X9_9HYPH</name>
<dbReference type="RefSeq" id="WP_006725916.1">
    <property type="nucleotide sequence ID" value="NZ_ALJF01000007.1"/>
</dbReference>
<feature type="compositionally biased region" description="Polar residues" evidence="3">
    <location>
        <begin position="337"/>
        <end position="350"/>
    </location>
</feature>
<evidence type="ECO:0000313" key="7">
    <source>
        <dbReference type="Proteomes" id="UP000007123"/>
    </source>
</evidence>
<dbReference type="InterPro" id="IPR027785">
    <property type="entry name" value="UvrD-like_helicase_C"/>
</dbReference>
<accession>K2Q7X9</accession>
<feature type="compositionally biased region" description="Basic and acidic residues" evidence="3">
    <location>
        <begin position="378"/>
        <end position="387"/>
    </location>
</feature>
<dbReference type="EMBL" id="ALJF01000007">
    <property type="protein sequence ID" value="EKF59829.1"/>
    <property type="molecule type" value="Genomic_DNA"/>
</dbReference>
<sequence length="1148" mass="125952">MAIYHCSMKPVSRGGGRSAVAAIAYRTASRMINERENVWYDFTRKTGVVHCEIVLPEGLDATWALDRSALWNAVEFAEKRKDARLAREFEVALPHELNAGERLALLRAFARDLADRHGAAVDFAIHAPGGDSDIRNSHAHVMMTTRKVDASGLGEKTLIERENKWLLNHDLPTSQMQLREIRQAWETHANRALMLAGHEVRIDHRSHLERGLEIEPTEHMGVHASEIDRRGGSVSRTRIDEEAARRNAELIREKPEQVLALITGEKSVFDRYDVARALHRYIDDASQFRNAFAAVMGSKALVELRKETAGELARYTTREMLEIEHAMALRADRMSRHSPSQVGSHASRNGSGHGVDRHHVDRALKLQDDALGAMTDDSTSRTVERQRRTVPWVTSRHTPPGGLSEEQRLAVRHVTGPERIAAVIGFAGAGKSTMLAAARTAWEAQGYRVHGAALAGKAAEGLEESSGIISRTLASWEYSWQAGRAELQSNDILVIDEAGMIGSRQLGRFVEEVERRGAKLVLVGDHEQLQAIGAGSPFRAIAERIGAVELSEIRRQKEDWQRQASIAFATHRTGEGLSAYAERGKVHFAEDRDGAREALVRDYMADRDARPEGSRIALAHRRVDVRAINDAVRLALQARGDLAKADQAIDTGEPGQGNRQGHDQGQGQGQGADRANREIIYQTNDGKRGFAPGDRIVLLENNRDLGVKNGMLGTVTAVEPDAIQVRLDGAGQNGARLISIPVSSYQSFDHGYATTIHKAQGATVDCAFVMASATMDRHLTYVAMTRHRHAVGLYAGRDELKDMKALSASLGRSGAKETVLDYTEAFAARRGLAEGIGITSEIVMGTAAQRAADRPAAHYGALGERVRSPSERQPLEETARVEMGRGQGTENGPAAEAQGVKVPPLVPVITRYAHTVEEVALAEASRHLGQALDGVRSVGPRVFVDSEPFAALVAKTITERKGDVAALAKAVAERPEAFGELRGRAGLLGENRDRKHARRVADALSAHVGYAAQHWTKRYEQAVDSEQWKREKQDVIEVPGLSPRSEAILKQLDGLDYAEKPAFLEKLVGMPEGKRALEEAELITDAMRRRFGSSDARDLTPAKLARGDEVGLARMVEVTQITHRATTAEMFRQAEMARSERRGLGLGM</sequence>
<gene>
    <name evidence="6" type="ORF">QWE_09625</name>
</gene>
<dbReference type="InterPro" id="IPR051055">
    <property type="entry name" value="PIF1_helicase"/>
</dbReference>
<dbReference type="InterPro" id="IPR014136">
    <property type="entry name" value="TraA_Ti"/>
</dbReference>
<feature type="compositionally biased region" description="Basic and acidic residues" evidence="3">
    <location>
        <begin position="864"/>
        <end position="883"/>
    </location>
</feature>
<comment type="caution">
    <text evidence="6">The sequence shown here is derived from an EMBL/GenBank/DDBJ whole genome shotgun (WGS) entry which is preliminary data.</text>
</comment>
<proteinExistence type="inferred from homology"/>
<dbReference type="STRING" id="1156935.QWE_09625"/>
<comment type="similarity">
    <text evidence="1">Belongs to the MobA/MobL family.</text>
</comment>
<evidence type="ECO:0000256" key="1">
    <source>
        <dbReference type="ARBA" id="ARBA00010873"/>
    </source>
</evidence>
<dbReference type="CDD" id="cd17933">
    <property type="entry name" value="DEXSc_RecD-like"/>
    <property type="match status" value="1"/>
</dbReference>
<dbReference type="SUPFAM" id="SSF52540">
    <property type="entry name" value="P-loop containing nucleoside triphosphate hydrolases"/>
    <property type="match status" value="2"/>
</dbReference>
<keyword evidence="7" id="KW-1185">Reference proteome</keyword>
<feature type="region of interest" description="Disordered" evidence="3">
    <location>
        <begin position="646"/>
        <end position="673"/>
    </location>
</feature>
<evidence type="ECO:0000313" key="6">
    <source>
        <dbReference type="EMBL" id="EKF59829.1"/>
    </source>
</evidence>
<dbReference type="OrthoDB" id="1826980at2"/>
<keyword evidence="2" id="KW-0184">Conjugation</keyword>
<organism evidence="6 7">
    <name type="scientific">Agrobacterium albertimagni AOL15</name>
    <dbReference type="NCBI Taxonomy" id="1156935"/>
    <lineage>
        <taxon>Bacteria</taxon>
        <taxon>Pseudomonadati</taxon>
        <taxon>Pseudomonadota</taxon>
        <taxon>Alphaproteobacteria</taxon>
        <taxon>Hyphomicrobiales</taxon>
        <taxon>Rhizobiaceae</taxon>
        <taxon>Rhizobium/Agrobacterium group</taxon>
        <taxon>Agrobacterium</taxon>
    </lineage>
</organism>
<feature type="domain" description="MobA/MobL protein" evidence="4">
    <location>
        <begin position="17"/>
        <end position="230"/>
    </location>
</feature>
<dbReference type="Gene3D" id="3.40.50.300">
    <property type="entry name" value="P-loop containing nucleotide triphosphate hydrolases"/>
    <property type="match status" value="2"/>
</dbReference>
<dbReference type="Pfam" id="PF03389">
    <property type="entry name" value="MobA_MobL"/>
    <property type="match status" value="1"/>
</dbReference>
<dbReference type="Pfam" id="PF13604">
    <property type="entry name" value="AAA_30"/>
    <property type="match status" value="1"/>
</dbReference>
<dbReference type="PANTHER" id="PTHR47642">
    <property type="entry name" value="ATP-DEPENDENT DNA HELICASE"/>
    <property type="match status" value="1"/>
</dbReference>
<dbReference type="PATRIC" id="fig|1156935.5.peg.1946"/>
<dbReference type="AlphaFoldDB" id="K2Q7X9"/>
<dbReference type="Proteomes" id="UP000007123">
    <property type="component" value="Unassembled WGS sequence"/>
</dbReference>
<reference evidence="6 7" key="1">
    <citation type="journal article" date="2012" name="J. Bacteriol.">
        <title>Draft Genome Sequence of Agrobacterium albertimagni Strain AOL15.</title>
        <authorList>
            <person name="Trimble W.L."/>
            <person name="Phung le T."/>
            <person name="Meyer F."/>
            <person name="Gilbert J.A."/>
            <person name="Silver S."/>
        </authorList>
    </citation>
    <scope>NUCLEOTIDE SEQUENCE [LARGE SCALE GENOMIC DNA]</scope>
    <source>
        <strain evidence="6 7">AOL15</strain>
    </source>
</reference>
<feature type="region of interest" description="Disordered" evidence="3">
    <location>
        <begin position="375"/>
        <end position="403"/>
    </location>
</feature>
<dbReference type="Gene3D" id="2.30.30.940">
    <property type="match status" value="1"/>
</dbReference>
<evidence type="ECO:0000259" key="4">
    <source>
        <dbReference type="Pfam" id="PF03389"/>
    </source>
</evidence>
<dbReference type="Pfam" id="PF13538">
    <property type="entry name" value="UvrD_C_2"/>
    <property type="match status" value="1"/>
</dbReference>
<evidence type="ECO:0000256" key="2">
    <source>
        <dbReference type="ARBA" id="ARBA00022971"/>
    </source>
</evidence>
<dbReference type="NCBIfam" id="NF041496">
    <property type="entry name" value="MobQ"/>
    <property type="match status" value="1"/>
</dbReference>
<dbReference type="InterPro" id="IPR005053">
    <property type="entry name" value="MobA_MobL"/>
</dbReference>
<evidence type="ECO:0000256" key="3">
    <source>
        <dbReference type="SAM" id="MobiDB-lite"/>
    </source>
</evidence>
<dbReference type="CDD" id="cd18809">
    <property type="entry name" value="SF1_C_RecD"/>
    <property type="match status" value="1"/>
</dbReference>
<protein>
    <submittedName>
        <fullName evidence="6">Ti-type conjugative transfer relaxase TraA</fullName>
    </submittedName>
</protein>
<dbReference type="Gene3D" id="3.30.930.30">
    <property type="match status" value="1"/>
</dbReference>
<feature type="region of interest" description="Disordered" evidence="3">
    <location>
        <begin position="334"/>
        <end position="356"/>
    </location>
</feature>
<evidence type="ECO:0000259" key="5">
    <source>
        <dbReference type="Pfam" id="PF13538"/>
    </source>
</evidence>
<feature type="domain" description="UvrD-like helicase C-terminal" evidence="5">
    <location>
        <begin position="750"/>
        <end position="794"/>
    </location>
</feature>
<dbReference type="eggNOG" id="COG0507">
    <property type="taxonomic scope" value="Bacteria"/>
</dbReference>
<dbReference type="NCBIfam" id="TIGR02768">
    <property type="entry name" value="TraA_Ti"/>
    <property type="match status" value="1"/>
</dbReference>
<feature type="region of interest" description="Disordered" evidence="3">
    <location>
        <begin position="864"/>
        <end position="896"/>
    </location>
</feature>
<dbReference type="InterPro" id="IPR027417">
    <property type="entry name" value="P-loop_NTPase"/>
</dbReference>